<dbReference type="SUPFAM" id="SSF51621">
    <property type="entry name" value="Phosphoenolpyruvate/pyruvate domain"/>
    <property type="match status" value="1"/>
</dbReference>
<evidence type="ECO:0000256" key="5">
    <source>
        <dbReference type="ARBA" id="ARBA00022679"/>
    </source>
</evidence>
<evidence type="ECO:0000313" key="14">
    <source>
        <dbReference type="EMBL" id="GFH10871.1"/>
    </source>
</evidence>
<evidence type="ECO:0000259" key="13">
    <source>
        <dbReference type="Pfam" id="PF00224"/>
    </source>
</evidence>
<evidence type="ECO:0000256" key="8">
    <source>
        <dbReference type="ARBA" id="ARBA00022777"/>
    </source>
</evidence>
<name>A0A699YMW2_HAELA</name>
<sequence>VKANLVKEWGPEYCPADVLPPHDSPEVASERATQVTLAMVLKHQPHVARKTKIVCTAGPACWSEEMLGKLLDSGLNVLRLNFSHAWGAQTLAQPKPGCSLPLTSSLACLEQQATAWAAAQQGQSRLVPCQLSGLYTAQQHAQEASLNAVRPSCYPGLELARTHILKCQLPQLNWCQAHTTVLLGLRYSLPDLLLSPMCCMSNAALVPACSLAAGSVQLRQPSLGWRGIQDIMDCQDPTMCPVLGSVPDHENA</sequence>
<dbReference type="GO" id="GO:0030955">
    <property type="term" value="F:potassium ion binding"/>
    <property type="evidence" value="ECO:0007669"/>
    <property type="project" value="InterPro"/>
</dbReference>
<accession>A0A699YMW2</accession>
<dbReference type="InterPro" id="IPR015793">
    <property type="entry name" value="Pyrv_Knase_brl"/>
</dbReference>
<feature type="non-terminal residue" evidence="14">
    <location>
        <position position="1"/>
    </location>
</feature>
<keyword evidence="15" id="KW-1185">Reference proteome</keyword>
<evidence type="ECO:0000256" key="9">
    <source>
        <dbReference type="ARBA" id="ARBA00022840"/>
    </source>
</evidence>
<dbReference type="GO" id="GO:0000287">
    <property type="term" value="F:magnesium ion binding"/>
    <property type="evidence" value="ECO:0007669"/>
    <property type="project" value="InterPro"/>
</dbReference>
<dbReference type="GO" id="GO:0016301">
    <property type="term" value="F:kinase activity"/>
    <property type="evidence" value="ECO:0007669"/>
    <property type="project" value="UniProtKB-KW"/>
</dbReference>
<protein>
    <recommendedName>
        <fullName evidence="4">pyruvate kinase</fullName>
        <ecNumber evidence="4">2.7.1.40</ecNumber>
    </recommendedName>
</protein>
<comment type="caution">
    <text evidence="14">The sequence shown here is derived from an EMBL/GenBank/DDBJ whole genome shotgun (WGS) entry which is preliminary data.</text>
</comment>
<evidence type="ECO:0000256" key="6">
    <source>
        <dbReference type="ARBA" id="ARBA00022723"/>
    </source>
</evidence>
<dbReference type="PANTHER" id="PTHR11817">
    <property type="entry name" value="PYRUVATE KINASE"/>
    <property type="match status" value="1"/>
</dbReference>
<dbReference type="InterPro" id="IPR040442">
    <property type="entry name" value="Pyrv_kinase-like_dom_sf"/>
</dbReference>
<dbReference type="Proteomes" id="UP000485058">
    <property type="component" value="Unassembled WGS sequence"/>
</dbReference>
<reference evidence="14 15" key="1">
    <citation type="submission" date="2020-02" db="EMBL/GenBank/DDBJ databases">
        <title>Draft genome sequence of Haematococcus lacustris strain NIES-144.</title>
        <authorList>
            <person name="Morimoto D."/>
            <person name="Nakagawa S."/>
            <person name="Yoshida T."/>
            <person name="Sawayama S."/>
        </authorList>
    </citation>
    <scope>NUCLEOTIDE SEQUENCE [LARGE SCALE GENOMIC DNA]</scope>
    <source>
        <strain evidence="14 15">NIES-144</strain>
    </source>
</reference>
<evidence type="ECO:0000256" key="12">
    <source>
        <dbReference type="ARBA" id="ARBA00023317"/>
    </source>
</evidence>
<dbReference type="GO" id="GO:0005524">
    <property type="term" value="F:ATP binding"/>
    <property type="evidence" value="ECO:0007669"/>
    <property type="project" value="UniProtKB-KW"/>
</dbReference>
<evidence type="ECO:0000256" key="2">
    <source>
        <dbReference type="ARBA" id="ARBA00004997"/>
    </source>
</evidence>
<feature type="non-terminal residue" evidence="14">
    <location>
        <position position="252"/>
    </location>
</feature>
<dbReference type="InterPro" id="IPR001697">
    <property type="entry name" value="Pyr_Knase"/>
</dbReference>
<gene>
    <name evidence="14" type="ORF">HaLaN_06267</name>
</gene>
<dbReference type="UniPathway" id="UPA00109">
    <property type="reaction ID" value="UER00188"/>
</dbReference>
<dbReference type="InterPro" id="IPR015813">
    <property type="entry name" value="Pyrv/PenolPyrv_kinase-like_dom"/>
</dbReference>
<dbReference type="AlphaFoldDB" id="A0A699YMW2"/>
<keyword evidence="6" id="KW-0479">Metal-binding</keyword>
<keyword evidence="10" id="KW-0460">Magnesium</keyword>
<evidence type="ECO:0000256" key="1">
    <source>
        <dbReference type="ARBA" id="ARBA00001958"/>
    </source>
</evidence>
<proteinExistence type="inferred from homology"/>
<keyword evidence="9" id="KW-0067">ATP-binding</keyword>
<evidence type="ECO:0000256" key="7">
    <source>
        <dbReference type="ARBA" id="ARBA00022741"/>
    </source>
</evidence>
<comment type="similarity">
    <text evidence="3">Belongs to the pyruvate kinase family.</text>
</comment>
<dbReference type="Gene3D" id="3.20.20.60">
    <property type="entry name" value="Phosphoenolpyruvate-binding domains"/>
    <property type="match status" value="1"/>
</dbReference>
<evidence type="ECO:0000256" key="3">
    <source>
        <dbReference type="ARBA" id="ARBA00008663"/>
    </source>
</evidence>
<comment type="pathway">
    <text evidence="2">Carbohydrate degradation; glycolysis; pyruvate from D-glyceraldehyde 3-phosphate: step 5/5.</text>
</comment>
<evidence type="ECO:0000256" key="10">
    <source>
        <dbReference type="ARBA" id="ARBA00022842"/>
    </source>
</evidence>
<keyword evidence="12 14" id="KW-0670">Pyruvate</keyword>
<dbReference type="GO" id="GO:0004743">
    <property type="term" value="F:pyruvate kinase activity"/>
    <property type="evidence" value="ECO:0007669"/>
    <property type="project" value="UniProtKB-EC"/>
</dbReference>
<comment type="cofactor">
    <cofactor evidence="1">
        <name>K(+)</name>
        <dbReference type="ChEBI" id="CHEBI:29103"/>
    </cofactor>
</comment>
<organism evidence="14 15">
    <name type="scientific">Haematococcus lacustris</name>
    <name type="common">Green alga</name>
    <name type="synonym">Haematococcus pluvialis</name>
    <dbReference type="NCBI Taxonomy" id="44745"/>
    <lineage>
        <taxon>Eukaryota</taxon>
        <taxon>Viridiplantae</taxon>
        <taxon>Chlorophyta</taxon>
        <taxon>core chlorophytes</taxon>
        <taxon>Chlorophyceae</taxon>
        <taxon>CS clade</taxon>
        <taxon>Chlamydomonadales</taxon>
        <taxon>Haematococcaceae</taxon>
        <taxon>Haematococcus</taxon>
    </lineage>
</organism>
<keyword evidence="5" id="KW-0808">Transferase</keyword>
<feature type="domain" description="Pyruvate kinase barrel" evidence="13">
    <location>
        <begin position="49"/>
        <end position="85"/>
    </location>
</feature>
<keyword evidence="8 14" id="KW-0418">Kinase</keyword>
<dbReference type="EMBL" id="BLLF01000354">
    <property type="protein sequence ID" value="GFH10871.1"/>
    <property type="molecule type" value="Genomic_DNA"/>
</dbReference>
<keyword evidence="7" id="KW-0547">Nucleotide-binding</keyword>
<evidence type="ECO:0000256" key="11">
    <source>
        <dbReference type="ARBA" id="ARBA00023152"/>
    </source>
</evidence>
<dbReference type="Pfam" id="PF00224">
    <property type="entry name" value="PK"/>
    <property type="match status" value="1"/>
</dbReference>
<keyword evidence="11" id="KW-0324">Glycolysis</keyword>
<evidence type="ECO:0000313" key="15">
    <source>
        <dbReference type="Proteomes" id="UP000485058"/>
    </source>
</evidence>
<dbReference type="EC" id="2.7.1.40" evidence="4"/>
<evidence type="ECO:0000256" key="4">
    <source>
        <dbReference type="ARBA" id="ARBA00012142"/>
    </source>
</evidence>